<name>A0A6I4I1E8_9SPHI</name>
<evidence type="ECO:0000256" key="5">
    <source>
        <dbReference type="ARBA" id="ARBA00022801"/>
    </source>
</evidence>
<dbReference type="AlphaFoldDB" id="A0A6I4I1E8"/>
<keyword evidence="2 7" id="KW-0819">tRNA processing</keyword>
<dbReference type="InterPro" id="IPR000100">
    <property type="entry name" value="RNase_P"/>
</dbReference>
<evidence type="ECO:0000313" key="8">
    <source>
        <dbReference type="EMBL" id="QQL50614.1"/>
    </source>
</evidence>
<keyword evidence="3 7" id="KW-0540">Nuclease</keyword>
<evidence type="ECO:0000256" key="4">
    <source>
        <dbReference type="ARBA" id="ARBA00022759"/>
    </source>
</evidence>
<dbReference type="GO" id="GO:0000049">
    <property type="term" value="F:tRNA binding"/>
    <property type="evidence" value="ECO:0007669"/>
    <property type="project" value="UniProtKB-UniRule"/>
</dbReference>
<comment type="subunit">
    <text evidence="7">Consists of a catalytic RNA component (M1 or rnpB) and a protein subunit.</text>
</comment>
<dbReference type="HAMAP" id="MF_00227">
    <property type="entry name" value="RNase_P"/>
    <property type="match status" value="1"/>
</dbReference>
<dbReference type="PROSITE" id="PS00648">
    <property type="entry name" value="RIBONUCLEASE_P"/>
    <property type="match status" value="1"/>
</dbReference>
<protein>
    <recommendedName>
        <fullName evidence="7">Ribonuclease P protein component</fullName>
        <shortName evidence="7">RNase P protein</shortName>
        <shortName evidence="7">RNaseP protein</shortName>
        <ecNumber evidence="7">3.1.26.5</ecNumber>
    </recommendedName>
    <alternativeName>
        <fullName evidence="7">Protein C5</fullName>
    </alternativeName>
</protein>
<dbReference type="InterPro" id="IPR020539">
    <property type="entry name" value="RNase_P_CS"/>
</dbReference>
<comment type="catalytic activity">
    <reaction evidence="7">
        <text>Endonucleolytic cleavage of RNA, removing 5'-extranucleotides from tRNA precursor.</text>
        <dbReference type="EC" id="3.1.26.5"/>
    </reaction>
</comment>
<evidence type="ECO:0000256" key="2">
    <source>
        <dbReference type="ARBA" id="ARBA00022694"/>
    </source>
</evidence>
<evidence type="ECO:0000256" key="6">
    <source>
        <dbReference type="ARBA" id="ARBA00022884"/>
    </source>
</evidence>
<dbReference type="EMBL" id="CP066775">
    <property type="protein sequence ID" value="QQL50614.1"/>
    <property type="molecule type" value="Genomic_DNA"/>
</dbReference>
<dbReference type="InterPro" id="IPR020568">
    <property type="entry name" value="Ribosomal_Su5_D2-typ_SF"/>
</dbReference>
<keyword evidence="9" id="KW-1185">Reference proteome</keyword>
<keyword evidence="4 7" id="KW-0255">Endonuclease</keyword>
<dbReference type="KEGG" id="mgik:GO620_003925"/>
<comment type="similarity">
    <text evidence="7">Belongs to the RnpA family.</text>
</comment>
<evidence type="ECO:0000256" key="1">
    <source>
        <dbReference type="ARBA" id="ARBA00002663"/>
    </source>
</evidence>
<dbReference type="GO" id="GO:0001682">
    <property type="term" value="P:tRNA 5'-leader removal"/>
    <property type="evidence" value="ECO:0007669"/>
    <property type="project" value="UniProtKB-UniRule"/>
</dbReference>
<dbReference type="InterPro" id="IPR014721">
    <property type="entry name" value="Ribsml_uS5_D2-typ_fold_subgr"/>
</dbReference>
<gene>
    <name evidence="7" type="primary">rnpA</name>
    <name evidence="8" type="ORF">GO620_003925</name>
</gene>
<dbReference type="Proteomes" id="UP000429232">
    <property type="component" value="Chromosome"/>
</dbReference>
<reference evidence="8 9" key="1">
    <citation type="submission" date="2020-12" db="EMBL/GenBank/DDBJ databases">
        <title>HMF7856_wgs.fasta genome submission.</title>
        <authorList>
            <person name="Kang H."/>
            <person name="Kim H."/>
            <person name="Joh K."/>
        </authorList>
    </citation>
    <scope>NUCLEOTIDE SEQUENCE [LARGE SCALE GENOMIC DNA]</scope>
    <source>
        <strain evidence="8 9">HMF7856</strain>
    </source>
</reference>
<dbReference type="RefSeq" id="WP_157526499.1">
    <property type="nucleotide sequence ID" value="NZ_CP066775.1"/>
</dbReference>
<keyword evidence="5 7" id="KW-0378">Hydrolase</keyword>
<keyword evidence="6 7" id="KW-0694">RNA-binding</keyword>
<dbReference type="GO" id="GO:0004526">
    <property type="term" value="F:ribonuclease P activity"/>
    <property type="evidence" value="ECO:0007669"/>
    <property type="project" value="UniProtKB-UniRule"/>
</dbReference>
<comment type="function">
    <text evidence="1 7">RNaseP catalyzes the removal of the 5'-leader sequence from pre-tRNA to produce the mature 5'-terminus. It can also cleave other RNA substrates such as 4.5S RNA. The protein component plays an auxiliary but essential role in vivo by binding to the 5'-leader sequence and broadening the substrate specificity of the ribozyme.</text>
</comment>
<organism evidence="8 9">
    <name type="scientific">Mucilaginibacter ginkgonis</name>
    <dbReference type="NCBI Taxonomy" id="2682091"/>
    <lineage>
        <taxon>Bacteria</taxon>
        <taxon>Pseudomonadati</taxon>
        <taxon>Bacteroidota</taxon>
        <taxon>Sphingobacteriia</taxon>
        <taxon>Sphingobacteriales</taxon>
        <taxon>Sphingobacteriaceae</taxon>
        <taxon>Mucilaginibacter</taxon>
    </lineage>
</organism>
<dbReference type="Gene3D" id="3.30.230.10">
    <property type="match status" value="1"/>
</dbReference>
<sequence length="130" mass="15474">MNTFKKEERLCNKKLLEQLFHKGSFFLCYPYRVSWLKLEEPAPVPVQVVFPVAKKRYKRAVDRNLIKRRTREAYRLNKQEHLYDMLLDTQVSILLSVSYIGKEINDFSLMQDKMLKLFKQLTAAINESNS</sequence>
<dbReference type="EC" id="3.1.26.5" evidence="7"/>
<dbReference type="Pfam" id="PF00825">
    <property type="entry name" value="Ribonuclease_P"/>
    <property type="match status" value="1"/>
</dbReference>
<evidence type="ECO:0000313" key="9">
    <source>
        <dbReference type="Proteomes" id="UP000429232"/>
    </source>
</evidence>
<dbReference type="SUPFAM" id="SSF54211">
    <property type="entry name" value="Ribosomal protein S5 domain 2-like"/>
    <property type="match status" value="1"/>
</dbReference>
<accession>A0A6I4I1E8</accession>
<evidence type="ECO:0000256" key="7">
    <source>
        <dbReference type="HAMAP-Rule" id="MF_00227"/>
    </source>
</evidence>
<evidence type="ECO:0000256" key="3">
    <source>
        <dbReference type="ARBA" id="ARBA00022722"/>
    </source>
</evidence>
<proteinExistence type="inferred from homology"/>